<feature type="region of interest" description="Disordered" evidence="2">
    <location>
        <begin position="516"/>
        <end position="558"/>
    </location>
</feature>
<dbReference type="AlphaFoldDB" id="A0A0W0TFX8"/>
<evidence type="ECO:0000256" key="2">
    <source>
        <dbReference type="SAM" id="MobiDB-lite"/>
    </source>
</evidence>
<feature type="compositionally biased region" description="Polar residues" evidence="2">
    <location>
        <begin position="1"/>
        <end position="11"/>
    </location>
</feature>
<feature type="transmembrane region" description="Helical" evidence="3">
    <location>
        <begin position="281"/>
        <end position="304"/>
    </location>
</feature>
<feature type="transmembrane region" description="Helical" evidence="3">
    <location>
        <begin position="167"/>
        <end position="189"/>
    </location>
</feature>
<evidence type="ECO:0000313" key="4">
    <source>
        <dbReference type="EMBL" id="KTC94448.1"/>
    </source>
</evidence>
<proteinExistence type="predicted"/>
<keyword evidence="3" id="KW-1133">Transmembrane helix</keyword>
<evidence type="ECO:0000256" key="3">
    <source>
        <dbReference type="SAM" id="Phobius"/>
    </source>
</evidence>
<keyword evidence="3" id="KW-0812">Transmembrane</keyword>
<dbReference type="OrthoDB" id="5653214at2"/>
<keyword evidence="1" id="KW-0175">Coiled coil</keyword>
<evidence type="ECO:0000313" key="5">
    <source>
        <dbReference type="Proteomes" id="UP000054773"/>
    </source>
</evidence>
<keyword evidence="5" id="KW-1185">Reference proteome</keyword>
<dbReference type="RefSeq" id="WP_058527698.1">
    <property type="nucleotide sequence ID" value="NZ_CAAAHY010000013.1"/>
</dbReference>
<keyword evidence="3" id="KW-0472">Membrane</keyword>
<feature type="transmembrane region" description="Helical" evidence="3">
    <location>
        <begin position="310"/>
        <end position="336"/>
    </location>
</feature>
<dbReference type="PATRIC" id="fig|448.7.peg.2741"/>
<feature type="transmembrane region" description="Helical" evidence="3">
    <location>
        <begin position="143"/>
        <end position="161"/>
    </location>
</feature>
<feature type="region of interest" description="Disordered" evidence="2">
    <location>
        <begin position="1"/>
        <end position="38"/>
    </location>
</feature>
<organism evidence="4 5">
    <name type="scientific">Legionella erythra</name>
    <dbReference type="NCBI Taxonomy" id="448"/>
    <lineage>
        <taxon>Bacteria</taxon>
        <taxon>Pseudomonadati</taxon>
        <taxon>Pseudomonadota</taxon>
        <taxon>Gammaproteobacteria</taxon>
        <taxon>Legionellales</taxon>
        <taxon>Legionellaceae</taxon>
        <taxon>Legionella</taxon>
    </lineage>
</organism>
<comment type="caution">
    <text evidence="4">The sequence shown here is derived from an EMBL/GenBank/DDBJ whole genome shotgun (WGS) entry which is preliminary data.</text>
</comment>
<sequence length="558" mass="60333">MSQDKVPNPQANFIPDENILDEELTPEAPRPKAAKRARELHERLNNRTFEGHPPADPSFVIDLLKAKIPGLTGLLQGAGRTGGTISSLIAATGHVSQPLQAAGSGFHIAGAALSVVDFVRIPAVYLAAFIVGEKVPITLSKTARWLYSGVGVGLALTAILLPVAAPYIGIAGAGMALGVSVISLGNMIYQRYRLKNDLKKRAGVIEFEMTELKALASRAKQLEEELGTLDASTDAKRISDIDRELISLANQSEEKETALQELHNKQAADQAKLKKMGTMAFVDKGVAIGLGSLVVIGAIVSLFFPVAGLSILAAAGVIGVSYAAGRFIGPIVAPYLKKFGSWVASKFGQEKDNAEEPAPELTEANREKAALIGSAEQEDKLKIENPRPRLSLLDKQSKEELIKLRQDLKIREEHMDEMDRKLTALVEKNDARGVLNFFSNLKQNLGAECPHTDLSFVSDLFESIEPALKLLGKAVNQIRRGELKLSEEEQLDLENAADFTSTLLDKPEAAMVLSIAHEHPVSDSFAKPSAQEEDDEEGEGESMKDDDENRESDASHPT</sequence>
<protein>
    <submittedName>
        <fullName evidence="4">Coiled-coil protein</fullName>
    </submittedName>
</protein>
<feature type="coiled-coil region" evidence="1">
    <location>
        <begin position="205"/>
        <end position="268"/>
    </location>
</feature>
<dbReference type="EMBL" id="LNYA01000034">
    <property type="protein sequence ID" value="KTC94448.1"/>
    <property type="molecule type" value="Genomic_DNA"/>
</dbReference>
<evidence type="ECO:0000256" key="1">
    <source>
        <dbReference type="SAM" id="Coils"/>
    </source>
</evidence>
<feature type="compositionally biased region" description="Acidic residues" evidence="2">
    <location>
        <begin position="531"/>
        <end position="550"/>
    </location>
</feature>
<accession>A0A0W0TFX8</accession>
<gene>
    <name evidence="4" type="ORF">Lery_2615</name>
</gene>
<reference evidence="4 5" key="1">
    <citation type="submission" date="2015-11" db="EMBL/GenBank/DDBJ databases">
        <title>Genomic analysis of 38 Legionella species identifies large and diverse effector repertoires.</title>
        <authorList>
            <person name="Burstein D."/>
            <person name="Amaro F."/>
            <person name="Zusman T."/>
            <person name="Lifshitz Z."/>
            <person name="Cohen O."/>
            <person name="Gilbert J.A."/>
            <person name="Pupko T."/>
            <person name="Shuman H.A."/>
            <person name="Segal G."/>
        </authorList>
    </citation>
    <scope>NUCLEOTIDE SEQUENCE [LARGE SCALE GENOMIC DNA]</scope>
    <source>
        <strain evidence="4 5">SE-32A-C8</strain>
    </source>
</reference>
<feature type="transmembrane region" description="Helical" evidence="3">
    <location>
        <begin position="106"/>
        <end position="131"/>
    </location>
</feature>
<dbReference type="STRING" id="448.Lery_2615"/>
<name>A0A0W0TFX8_LEGER</name>
<dbReference type="Proteomes" id="UP000054773">
    <property type="component" value="Unassembled WGS sequence"/>
</dbReference>